<proteinExistence type="predicted"/>
<protein>
    <submittedName>
        <fullName evidence="1">Uncharacterized protein</fullName>
    </submittedName>
</protein>
<dbReference type="Proteomes" id="UP000242222">
    <property type="component" value="Unassembled WGS sequence"/>
</dbReference>
<name>A0A1I4X3I9_9GAMM</name>
<organism evidence="1 2">
    <name type="scientific">Izhakiella capsodis</name>
    <dbReference type="NCBI Taxonomy" id="1367852"/>
    <lineage>
        <taxon>Bacteria</taxon>
        <taxon>Pseudomonadati</taxon>
        <taxon>Pseudomonadota</taxon>
        <taxon>Gammaproteobacteria</taxon>
        <taxon>Enterobacterales</taxon>
        <taxon>Erwiniaceae</taxon>
        <taxon>Izhakiella</taxon>
    </lineage>
</organism>
<sequence length="80" mass="9139">MRGVKLHPAKSIALITPESGECVAHRSLLFQSDLFRSRNMPEIFLPVPLVDRHEAISRYRSINNGAHSLIRWDSLMVEKV</sequence>
<gene>
    <name evidence="1" type="ORF">SAMN05216516_103286</name>
</gene>
<accession>A0A1I4X3I9</accession>
<reference evidence="2" key="1">
    <citation type="submission" date="2016-10" db="EMBL/GenBank/DDBJ databases">
        <authorList>
            <person name="Varghese N."/>
            <person name="Submissions S."/>
        </authorList>
    </citation>
    <scope>NUCLEOTIDE SEQUENCE [LARGE SCALE GENOMIC DNA]</scope>
    <source>
        <strain evidence="2">N6PO6</strain>
    </source>
</reference>
<evidence type="ECO:0000313" key="2">
    <source>
        <dbReference type="Proteomes" id="UP000242222"/>
    </source>
</evidence>
<evidence type="ECO:0000313" key="1">
    <source>
        <dbReference type="EMBL" id="SFN20648.1"/>
    </source>
</evidence>
<dbReference type="EMBL" id="FOVC01000003">
    <property type="protein sequence ID" value="SFN20648.1"/>
    <property type="molecule type" value="Genomic_DNA"/>
</dbReference>
<keyword evidence="2" id="KW-1185">Reference proteome</keyword>
<dbReference type="AlphaFoldDB" id="A0A1I4X3I9"/>